<gene>
    <name evidence="1" type="ORF">Sru01_52200</name>
</gene>
<keyword evidence="2" id="KW-1185">Reference proteome</keyword>
<accession>A0A919R6N0</accession>
<proteinExistence type="predicted"/>
<reference evidence="1" key="1">
    <citation type="submission" date="2021-01" db="EMBL/GenBank/DDBJ databases">
        <title>Whole genome shotgun sequence of Sphaerisporangium rufum NBRC 109079.</title>
        <authorList>
            <person name="Komaki H."/>
            <person name="Tamura T."/>
        </authorList>
    </citation>
    <scope>NUCLEOTIDE SEQUENCE</scope>
    <source>
        <strain evidence="1">NBRC 109079</strain>
    </source>
</reference>
<dbReference type="AlphaFoldDB" id="A0A919R6N0"/>
<name>A0A919R6N0_9ACTN</name>
<dbReference type="EMBL" id="BOOU01000069">
    <property type="protein sequence ID" value="GII80238.1"/>
    <property type="molecule type" value="Genomic_DNA"/>
</dbReference>
<evidence type="ECO:0000313" key="2">
    <source>
        <dbReference type="Proteomes" id="UP000655287"/>
    </source>
</evidence>
<protein>
    <submittedName>
        <fullName evidence="1">Uncharacterized protein</fullName>
    </submittedName>
</protein>
<evidence type="ECO:0000313" key="1">
    <source>
        <dbReference type="EMBL" id="GII80238.1"/>
    </source>
</evidence>
<sequence>MEGVGREADVPQRFVEPEVHTFPVVFEDDLTAMDGDDGVQIGHPALLDHLREPFGECVAHEPGSNP</sequence>
<organism evidence="1 2">
    <name type="scientific">Sphaerisporangium rufum</name>
    <dbReference type="NCBI Taxonomy" id="1381558"/>
    <lineage>
        <taxon>Bacteria</taxon>
        <taxon>Bacillati</taxon>
        <taxon>Actinomycetota</taxon>
        <taxon>Actinomycetes</taxon>
        <taxon>Streptosporangiales</taxon>
        <taxon>Streptosporangiaceae</taxon>
        <taxon>Sphaerisporangium</taxon>
    </lineage>
</organism>
<dbReference type="Proteomes" id="UP000655287">
    <property type="component" value="Unassembled WGS sequence"/>
</dbReference>
<comment type="caution">
    <text evidence="1">The sequence shown here is derived from an EMBL/GenBank/DDBJ whole genome shotgun (WGS) entry which is preliminary data.</text>
</comment>